<organism evidence="10 11">
    <name type="scientific">Pseudoscardovia radai</name>
    <dbReference type="NCBI Taxonomy" id="987066"/>
    <lineage>
        <taxon>Bacteria</taxon>
        <taxon>Bacillati</taxon>
        <taxon>Actinomycetota</taxon>
        <taxon>Actinomycetes</taxon>
        <taxon>Bifidobacteriales</taxon>
        <taxon>Bifidobacteriaceae</taxon>
        <taxon>Pseudoscardovia</taxon>
    </lineage>
</organism>
<comment type="catalytic activity">
    <reaction evidence="5">
        <text>(5R)-5-hydroxy-L-lysine + GTP = (5R)-5-phosphooxy-L-lysine + GDP + H(+)</text>
        <dbReference type="Rhea" id="RHEA:19049"/>
        <dbReference type="ChEBI" id="CHEBI:15378"/>
        <dbReference type="ChEBI" id="CHEBI:37565"/>
        <dbReference type="ChEBI" id="CHEBI:57882"/>
        <dbReference type="ChEBI" id="CHEBI:58189"/>
        <dbReference type="ChEBI" id="CHEBI:58357"/>
        <dbReference type="EC" id="2.7.1.81"/>
    </reaction>
</comment>
<keyword evidence="3 10" id="KW-0808">Transferase</keyword>
<evidence type="ECO:0000256" key="1">
    <source>
        <dbReference type="ARBA" id="ARBA00004496"/>
    </source>
</evidence>
<dbReference type="EMBL" id="MWWR01000007">
    <property type="protein sequence ID" value="OZG51650.1"/>
    <property type="molecule type" value="Genomic_DNA"/>
</dbReference>
<evidence type="ECO:0000256" key="2">
    <source>
        <dbReference type="ARBA" id="ARBA00022490"/>
    </source>
</evidence>
<comment type="subcellular location">
    <subcellularLocation>
        <location evidence="1">Cytoplasm</location>
    </subcellularLocation>
</comment>
<dbReference type="Proteomes" id="UP000216725">
    <property type="component" value="Unassembled WGS sequence"/>
</dbReference>
<feature type="domain" description="Aminoglycoside phosphotransferase" evidence="9">
    <location>
        <begin position="45"/>
        <end position="284"/>
    </location>
</feature>
<reference evidence="10 11" key="1">
    <citation type="journal article" date="2017" name="BMC Genomics">
        <title>Comparative genomic and phylogenomic analyses of the Bifidobacteriaceae family.</title>
        <authorList>
            <person name="Lugli G.A."/>
            <person name="Milani C."/>
            <person name="Turroni F."/>
            <person name="Duranti S."/>
            <person name="Mancabelli L."/>
            <person name="Mangifesta M."/>
            <person name="Ferrario C."/>
            <person name="Modesto M."/>
            <person name="Mattarelli P."/>
            <person name="Jiri K."/>
            <person name="van Sinderen D."/>
            <person name="Ventura M."/>
        </authorList>
    </citation>
    <scope>NUCLEOTIDE SEQUENCE [LARGE SCALE GENOMIC DNA]</scope>
    <source>
        <strain evidence="10 11">DSM 24742</strain>
    </source>
</reference>
<evidence type="ECO:0000313" key="10">
    <source>
        <dbReference type="EMBL" id="OZG51650.1"/>
    </source>
</evidence>
<dbReference type="InterPro" id="IPR002575">
    <property type="entry name" value="Aminoglycoside_PTrfase"/>
</dbReference>
<evidence type="ECO:0000256" key="7">
    <source>
        <dbReference type="ARBA" id="ARBA00038873"/>
    </source>
</evidence>
<evidence type="ECO:0000256" key="6">
    <source>
        <dbReference type="ARBA" id="ARBA00037368"/>
    </source>
</evidence>
<dbReference type="EC" id="2.7.1.81" evidence="7"/>
<gene>
    <name evidence="10" type="ORF">PSRA_1047</name>
</gene>
<dbReference type="RefSeq" id="WP_158216331.1">
    <property type="nucleotide sequence ID" value="NZ_MWWR01000007.1"/>
</dbReference>
<evidence type="ECO:0000313" key="11">
    <source>
        <dbReference type="Proteomes" id="UP000216725"/>
    </source>
</evidence>
<dbReference type="SUPFAM" id="SSF56112">
    <property type="entry name" value="Protein kinase-like (PK-like)"/>
    <property type="match status" value="1"/>
</dbReference>
<dbReference type="Pfam" id="PF01636">
    <property type="entry name" value="APH"/>
    <property type="match status" value="1"/>
</dbReference>
<dbReference type="InterPro" id="IPR050249">
    <property type="entry name" value="Pseudomonas-type_ThrB"/>
</dbReference>
<evidence type="ECO:0000256" key="3">
    <source>
        <dbReference type="ARBA" id="ARBA00022679"/>
    </source>
</evidence>
<evidence type="ECO:0000259" key="9">
    <source>
        <dbReference type="Pfam" id="PF01636"/>
    </source>
</evidence>
<dbReference type="PANTHER" id="PTHR21064:SF1">
    <property type="entry name" value="HYDROXYLYSINE KINASE"/>
    <property type="match status" value="1"/>
</dbReference>
<keyword evidence="4" id="KW-0418">Kinase</keyword>
<evidence type="ECO:0000256" key="8">
    <source>
        <dbReference type="ARBA" id="ARBA00040505"/>
    </source>
</evidence>
<evidence type="ECO:0000256" key="4">
    <source>
        <dbReference type="ARBA" id="ARBA00022777"/>
    </source>
</evidence>
<dbReference type="OrthoDB" id="241498at2"/>
<keyword evidence="2" id="KW-0963">Cytoplasm</keyword>
<comment type="caution">
    <text evidence="10">The sequence shown here is derived from an EMBL/GenBank/DDBJ whole genome shotgun (WGS) entry which is preliminary data.</text>
</comment>
<dbReference type="GO" id="GO:0005737">
    <property type="term" value="C:cytoplasm"/>
    <property type="evidence" value="ECO:0007669"/>
    <property type="project" value="UniProtKB-SubCell"/>
</dbReference>
<comment type="function">
    <text evidence="6">Catalyzes the GTP-dependent phosphorylation of 5-hydroxy-L-lysine.</text>
</comment>
<sequence>MHDFEGYRALAQPVHRVSEAQAERFLAKVYGMEGVTVRRIVTERDDTFAVAGATGGTRWVLKIENPAEEYAAVEMRARALRLVENSSDAIPAMRIVPALDGRLVTIFGGEDGDDSDDEGGSAPVCAASVTTYVDGIVLARLPMPYEPRLVDDIGIRLAQVQEALAPLSGDDIGFTDARGRILWDVDLVTDLVDDLSDLLNTPRQRNLVECAAAGYADIRTILGALPAQYCHGDFHPGNIIVHGPRSTSIRGVIDFGDMHAMSDVADLGTCLTYLIDFSNGNHAFDVCRRALAAYLRQRRGFDPALVELLPAIFKARIALAILLPIMVERFSGARPGHYLTSASRRFRQLEMLERWTDDEIVRMLQSDAAWA</sequence>
<dbReference type="Gene3D" id="3.90.1200.10">
    <property type="match status" value="1"/>
</dbReference>
<dbReference type="AlphaFoldDB" id="A0A261EXP9"/>
<accession>A0A261EXP9</accession>
<name>A0A261EXP9_9BIFI</name>
<dbReference type="InterPro" id="IPR011009">
    <property type="entry name" value="Kinase-like_dom_sf"/>
</dbReference>
<dbReference type="PANTHER" id="PTHR21064">
    <property type="entry name" value="AMINOGLYCOSIDE PHOSPHOTRANSFERASE DOMAIN-CONTAINING PROTEIN-RELATED"/>
    <property type="match status" value="1"/>
</dbReference>
<proteinExistence type="predicted"/>
<dbReference type="GO" id="GO:0047992">
    <property type="term" value="F:hydroxylysine kinase activity"/>
    <property type="evidence" value="ECO:0007669"/>
    <property type="project" value="UniProtKB-EC"/>
</dbReference>
<protein>
    <recommendedName>
        <fullName evidence="8">Hydroxylysine kinase</fullName>
        <ecNumber evidence="7">2.7.1.81</ecNumber>
    </recommendedName>
</protein>
<evidence type="ECO:0000256" key="5">
    <source>
        <dbReference type="ARBA" id="ARBA00036820"/>
    </source>
</evidence>
<keyword evidence="11" id="KW-1185">Reference proteome</keyword>